<protein>
    <submittedName>
        <fullName evidence="1">Uncharacterized protein</fullName>
    </submittedName>
</protein>
<gene>
    <name evidence="1" type="ORF">SteCoe_17574</name>
</gene>
<keyword evidence="2" id="KW-1185">Reference proteome</keyword>
<evidence type="ECO:0000313" key="1">
    <source>
        <dbReference type="EMBL" id="OMJ81873.1"/>
    </source>
</evidence>
<dbReference type="EMBL" id="MPUH01000363">
    <property type="protein sequence ID" value="OMJ81873.1"/>
    <property type="molecule type" value="Genomic_DNA"/>
</dbReference>
<accession>A0A1R2BYJ9</accession>
<dbReference type="Proteomes" id="UP000187209">
    <property type="component" value="Unassembled WGS sequence"/>
</dbReference>
<evidence type="ECO:0000313" key="2">
    <source>
        <dbReference type="Proteomes" id="UP000187209"/>
    </source>
</evidence>
<organism evidence="1 2">
    <name type="scientific">Stentor coeruleus</name>
    <dbReference type="NCBI Taxonomy" id="5963"/>
    <lineage>
        <taxon>Eukaryota</taxon>
        <taxon>Sar</taxon>
        <taxon>Alveolata</taxon>
        <taxon>Ciliophora</taxon>
        <taxon>Postciliodesmatophora</taxon>
        <taxon>Heterotrichea</taxon>
        <taxon>Heterotrichida</taxon>
        <taxon>Stentoridae</taxon>
        <taxon>Stentor</taxon>
    </lineage>
</organism>
<reference evidence="1 2" key="1">
    <citation type="submission" date="2016-11" db="EMBL/GenBank/DDBJ databases">
        <title>The macronuclear genome of Stentor coeruleus: a giant cell with tiny introns.</title>
        <authorList>
            <person name="Slabodnick M."/>
            <person name="Ruby J.G."/>
            <person name="Reiff S.B."/>
            <person name="Swart E.C."/>
            <person name="Gosai S."/>
            <person name="Prabakaran S."/>
            <person name="Witkowska E."/>
            <person name="Larue G.E."/>
            <person name="Fisher S."/>
            <person name="Freeman R.M."/>
            <person name="Gunawardena J."/>
            <person name="Chu W."/>
            <person name="Stover N.A."/>
            <person name="Gregory B.D."/>
            <person name="Nowacki M."/>
            <person name="Derisi J."/>
            <person name="Roy S.W."/>
            <person name="Marshall W.F."/>
            <person name="Sood P."/>
        </authorList>
    </citation>
    <scope>NUCLEOTIDE SEQUENCE [LARGE SCALE GENOMIC DNA]</scope>
    <source>
        <strain evidence="1">WM001</strain>
    </source>
</reference>
<sequence length="287" mass="33137">MDKGLDIIPKEGLGFKSNNDNTKIVQEEFVVGKIADDIIQEMLKEKQDNPDIIIPYSFLEFYNRPEMLNLITSVHNYAKSLIVINFRYSQLRQEGKTYEATRYSEKQSLILPDLVRSIAKKYGNLILKQKGLISSLDEINFFETVIFFIVRVVKSAFTPEQGIILDNELNRLFRSTAFNIAQRKNTESERVKKFPQLKTSPKRDPESVINSIIMRNYAKRSDIKVSSFESVSRPAFTKISPYKAITSRSPLISLILPSPKDKIREFEEYRRRVIAKSAKLPELSSRS</sequence>
<proteinExistence type="predicted"/>
<name>A0A1R2BYJ9_9CILI</name>
<dbReference type="OrthoDB" id="6724830at2759"/>
<comment type="caution">
    <text evidence="1">The sequence shown here is derived from an EMBL/GenBank/DDBJ whole genome shotgun (WGS) entry which is preliminary data.</text>
</comment>
<dbReference type="AlphaFoldDB" id="A0A1R2BYJ9"/>